<proteinExistence type="predicted"/>
<gene>
    <name evidence="2" type="ORF">AXI58_10300</name>
</gene>
<dbReference type="Pfam" id="PF13443">
    <property type="entry name" value="HTH_26"/>
    <property type="match status" value="1"/>
</dbReference>
<dbReference type="SUPFAM" id="SSF47413">
    <property type="entry name" value="lambda repressor-like DNA-binding domains"/>
    <property type="match status" value="1"/>
</dbReference>
<sequence length="74" mass="8667">MIKVEIGQCLIPELCRKKDITINELAEITGIKKQQLSDYNRMKKVEMTIRTAIRIADALDCNVEDLYEFKVERH</sequence>
<dbReference type="InterPro" id="IPR001387">
    <property type="entry name" value="Cro/C1-type_HTH"/>
</dbReference>
<dbReference type="GO" id="GO:0003677">
    <property type="term" value="F:DNA binding"/>
    <property type="evidence" value="ECO:0007669"/>
    <property type="project" value="InterPro"/>
</dbReference>
<evidence type="ECO:0000259" key="1">
    <source>
        <dbReference type="PROSITE" id="PS50943"/>
    </source>
</evidence>
<keyword evidence="3" id="KW-1185">Reference proteome</keyword>
<evidence type="ECO:0000313" key="2">
    <source>
        <dbReference type="EMBL" id="KXZ22372.1"/>
    </source>
</evidence>
<name>A0A150FAU7_9BACI</name>
<organism evidence="2 3">
    <name type="scientific">Bacillus nakamurai</name>
    <dbReference type="NCBI Taxonomy" id="1793963"/>
    <lineage>
        <taxon>Bacteria</taxon>
        <taxon>Bacillati</taxon>
        <taxon>Bacillota</taxon>
        <taxon>Bacilli</taxon>
        <taxon>Bacillales</taxon>
        <taxon>Bacillaceae</taxon>
        <taxon>Bacillus</taxon>
    </lineage>
</organism>
<dbReference type="Proteomes" id="UP000075430">
    <property type="component" value="Unassembled WGS sequence"/>
</dbReference>
<accession>A0A150FAU7</accession>
<dbReference type="EMBL" id="LSBA01000005">
    <property type="protein sequence ID" value="KXZ22372.1"/>
    <property type="molecule type" value="Genomic_DNA"/>
</dbReference>
<dbReference type="RefSeq" id="WP_061520715.1">
    <property type="nucleotide sequence ID" value="NZ_JARLZY010000019.1"/>
</dbReference>
<dbReference type="PROSITE" id="PS50943">
    <property type="entry name" value="HTH_CROC1"/>
    <property type="match status" value="1"/>
</dbReference>
<dbReference type="SMART" id="SM00530">
    <property type="entry name" value="HTH_XRE"/>
    <property type="match status" value="1"/>
</dbReference>
<protein>
    <submittedName>
        <fullName evidence="2">Transcriptional regulator</fullName>
    </submittedName>
</protein>
<feature type="domain" description="HTH cro/C1-type" evidence="1">
    <location>
        <begin position="11"/>
        <end position="66"/>
    </location>
</feature>
<dbReference type="InterPro" id="IPR010982">
    <property type="entry name" value="Lambda_DNA-bd_dom_sf"/>
</dbReference>
<dbReference type="AlphaFoldDB" id="A0A150FAU7"/>
<evidence type="ECO:0000313" key="3">
    <source>
        <dbReference type="Proteomes" id="UP000075430"/>
    </source>
</evidence>
<dbReference type="OrthoDB" id="2472497at2"/>
<reference evidence="3" key="1">
    <citation type="submission" date="2016-02" db="EMBL/GenBank/DDBJ databases">
        <authorList>
            <person name="Dunlap C."/>
        </authorList>
    </citation>
    <scope>NUCLEOTIDE SEQUENCE [LARGE SCALE GENOMIC DNA]</scope>
    <source>
        <strain evidence="3">NRRL B-41092</strain>
    </source>
</reference>
<dbReference type="Gene3D" id="1.10.260.40">
    <property type="entry name" value="lambda repressor-like DNA-binding domains"/>
    <property type="match status" value="1"/>
</dbReference>
<comment type="caution">
    <text evidence="2">The sequence shown here is derived from an EMBL/GenBank/DDBJ whole genome shotgun (WGS) entry which is preliminary data.</text>
</comment>
<dbReference type="CDD" id="cd00093">
    <property type="entry name" value="HTH_XRE"/>
    <property type="match status" value="1"/>
</dbReference>